<dbReference type="HOGENOM" id="CLU_019268_1_0_1"/>
<dbReference type="SUPFAM" id="SSF52343">
    <property type="entry name" value="Ferredoxin reductase-like, C-terminal NADP-linked domain"/>
    <property type="match status" value="1"/>
</dbReference>
<keyword evidence="3" id="KW-0813">Transport</keyword>
<dbReference type="GO" id="GO:0000293">
    <property type="term" value="F:ferric-chelate reductase activity"/>
    <property type="evidence" value="ECO:0007669"/>
    <property type="project" value="UniProtKB-ARBA"/>
</dbReference>
<accession>A0A0A1V7Y0</accession>
<evidence type="ECO:0000259" key="11">
    <source>
        <dbReference type="PROSITE" id="PS51384"/>
    </source>
</evidence>
<evidence type="ECO:0000256" key="3">
    <source>
        <dbReference type="ARBA" id="ARBA00022448"/>
    </source>
</evidence>
<name>A0A0A1V7Y0_9HYPO</name>
<dbReference type="EMBL" id="JELW01000001">
    <property type="protein sequence ID" value="EXV06347.1"/>
    <property type="molecule type" value="Genomic_DNA"/>
</dbReference>
<comment type="caution">
    <text evidence="12">The sequence shown here is derived from an EMBL/GenBank/DDBJ whole genome shotgun (WGS) entry which is preliminary data.</text>
</comment>
<feature type="transmembrane region" description="Helical" evidence="10">
    <location>
        <begin position="210"/>
        <end position="229"/>
    </location>
</feature>
<reference evidence="12 13" key="1">
    <citation type="submission" date="2014-02" db="EMBL/GenBank/DDBJ databases">
        <title>The genome sequence of the entomopathogenic fungus Metarhizium robertsii ARSEF 2575.</title>
        <authorList>
            <person name="Giuliano Garisto Donzelli B."/>
            <person name="Roe B.A."/>
            <person name="Macmil S.L."/>
            <person name="Krasnoff S.B."/>
            <person name="Gibson D.M."/>
        </authorList>
    </citation>
    <scope>NUCLEOTIDE SEQUENCE [LARGE SCALE GENOMIC DNA]</scope>
    <source>
        <strain evidence="12 13">ARSEF 2575</strain>
    </source>
</reference>
<dbReference type="InterPro" id="IPR039261">
    <property type="entry name" value="FNR_nucleotide-bd"/>
</dbReference>
<dbReference type="Pfam" id="PF01794">
    <property type="entry name" value="Ferric_reduct"/>
    <property type="match status" value="1"/>
</dbReference>
<protein>
    <submittedName>
        <fullName evidence="12">Ferric reductase domain protein</fullName>
    </submittedName>
</protein>
<evidence type="ECO:0000256" key="2">
    <source>
        <dbReference type="ARBA" id="ARBA00006278"/>
    </source>
</evidence>
<dbReference type="PROSITE" id="PS51384">
    <property type="entry name" value="FAD_FR"/>
    <property type="match status" value="1"/>
</dbReference>
<dbReference type="GO" id="GO:0005886">
    <property type="term" value="C:plasma membrane"/>
    <property type="evidence" value="ECO:0007669"/>
    <property type="project" value="TreeGrafter"/>
</dbReference>
<proteinExistence type="inferred from homology"/>
<evidence type="ECO:0000313" key="13">
    <source>
        <dbReference type="Proteomes" id="UP000030151"/>
    </source>
</evidence>
<evidence type="ECO:0000256" key="5">
    <source>
        <dbReference type="ARBA" id="ARBA00022982"/>
    </source>
</evidence>
<dbReference type="GO" id="GO:0006826">
    <property type="term" value="P:iron ion transport"/>
    <property type="evidence" value="ECO:0007669"/>
    <property type="project" value="TreeGrafter"/>
</dbReference>
<dbReference type="InterPro" id="IPR013121">
    <property type="entry name" value="Fe_red_NAD-bd_6"/>
</dbReference>
<comment type="subcellular location">
    <subcellularLocation>
        <location evidence="1">Membrane</location>
        <topology evidence="1">Multi-pass membrane protein</topology>
    </subcellularLocation>
</comment>
<organism evidence="12 13">
    <name type="scientific">Metarhizium robertsii</name>
    <dbReference type="NCBI Taxonomy" id="568076"/>
    <lineage>
        <taxon>Eukaryota</taxon>
        <taxon>Fungi</taxon>
        <taxon>Dikarya</taxon>
        <taxon>Ascomycota</taxon>
        <taxon>Pezizomycotina</taxon>
        <taxon>Sordariomycetes</taxon>
        <taxon>Hypocreomycetidae</taxon>
        <taxon>Hypocreales</taxon>
        <taxon>Clavicipitaceae</taxon>
        <taxon>Metarhizium</taxon>
    </lineage>
</organism>
<dbReference type="Gene3D" id="3.40.50.80">
    <property type="entry name" value="Nucleotide-binding domain of ferredoxin-NADP reductase (FNR) module"/>
    <property type="match status" value="1"/>
</dbReference>
<feature type="transmembrane region" description="Helical" evidence="10">
    <location>
        <begin position="28"/>
        <end position="46"/>
    </location>
</feature>
<keyword evidence="4 10" id="KW-0812">Transmembrane</keyword>
<feature type="domain" description="FAD-binding FR-type" evidence="11">
    <location>
        <begin position="276"/>
        <end position="412"/>
    </location>
</feature>
<evidence type="ECO:0000256" key="4">
    <source>
        <dbReference type="ARBA" id="ARBA00022692"/>
    </source>
</evidence>
<evidence type="ECO:0000256" key="6">
    <source>
        <dbReference type="ARBA" id="ARBA00022989"/>
    </source>
</evidence>
<dbReference type="GO" id="GO:0015677">
    <property type="term" value="P:copper ion import"/>
    <property type="evidence" value="ECO:0007669"/>
    <property type="project" value="TreeGrafter"/>
</dbReference>
<sequence length="582" mass="65352">MAWPYGFPSLTHEEKLLRRQTLDLYACIAHYSALAPAVLFLLYRLLKRVVSHVKSGSSSEQTHYSVVPNSPTVKAQLQRPSARFASQWRKVVWWFGDDVYFLGLHWGQKDEWVLGTIWTAWLLVLSIKGTGNDYFHLAKRFGAIAVSQLPIQYLLALKALNPIAWIFASSHEHINRYHRVLGRIIYGLLWLHLIFYNAYFIMQAIWLKRIFDSVVFCGVLASFGYHGIATTAMRKAREYSYRLFFITHLVVALLTPVLLFFHASSARFYIAEAFAIFILDLAVRRITTINAPSTVENIPGTTLVKVMSSIPVHKLTPFRVTPGSHIYLSVPPQGRSAAVPSSKSAIFDYLYNPFTVAAVDAEEGTISLIARVRNGPMTNVLSAYSSATPRPPSEPRKITLAVEGPYGTMATKYNDLLKWGATKVLLVSGGVGATFTLPIYQALQSELSSAKLQFIWAIRGAGDATWAVSNKTTGQVVLEDPNIQLYLTGDLGLREQDNGDSAGGSVELSSMRRTNGRLTANHNKKRPNIEKIVDDMFRGSPDESVAVLVCGPIEMNREVQRRVRPWVMKGRRVWWHNETFGW</sequence>
<dbReference type="InterPro" id="IPR013130">
    <property type="entry name" value="Fe3_Rdtase_TM_dom"/>
</dbReference>
<evidence type="ECO:0000256" key="9">
    <source>
        <dbReference type="ARBA" id="ARBA00023136"/>
    </source>
</evidence>
<dbReference type="AlphaFoldDB" id="A0A0A1V7Y0"/>
<dbReference type="eggNOG" id="KOG0039">
    <property type="taxonomic scope" value="Eukaryota"/>
</dbReference>
<dbReference type="GO" id="GO:0006879">
    <property type="term" value="P:intracellular iron ion homeostasis"/>
    <property type="evidence" value="ECO:0007669"/>
    <property type="project" value="TreeGrafter"/>
</dbReference>
<keyword evidence="5" id="KW-0249">Electron transport</keyword>
<dbReference type="InterPro" id="IPR013112">
    <property type="entry name" value="FAD-bd_8"/>
</dbReference>
<evidence type="ECO:0000256" key="10">
    <source>
        <dbReference type="SAM" id="Phobius"/>
    </source>
</evidence>
<evidence type="ECO:0000313" key="12">
    <source>
        <dbReference type="EMBL" id="EXV06347.1"/>
    </source>
</evidence>
<evidence type="ECO:0000256" key="7">
    <source>
        <dbReference type="ARBA" id="ARBA00023002"/>
    </source>
</evidence>
<dbReference type="InterPro" id="IPR017927">
    <property type="entry name" value="FAD-bd_FR_type"/>
</dbReference>
<dbReference type="InterPro" id="IPR051410">
    <property type="entry name" value="Ferric/Cupric_Reductase"/>
</dbReference>
<comment type="similarity">
    <text evidence="2">Belongs to the ferric reductase (FRE) family.</text>
</comment>
<dbReference type="PANTHER" id="PTHR32361:SF28">
    <property type="entry name" value="FRP1P"/>
    <property type="match status" value="1"/>
</dbReference>
<dbReference type="OrthoDB" id="10006946at2759"/>
<dbReference type="Pfam" id="PF08030">
    <property type="entry name" value="NAD_binding_6"/>
    <property type="match status" value="1"/>
</dbReference>
<gene>
    <name evidence="12" type="ORF">X797_001066</name>
</gene>
<dbReference type="Proteomes" id="UP000030151">
    <property type="component" value="Unassembled WGS sequence"/>
</dbReference>
<dbReference type="SFLD" id="SFLDG01168">
    <property type="entry name" value="Ferric_reductase_subgroup_(FRE"/>
    <property type="match status" value="1"/>
</dbReference>
<evidence type="ECO:0000256" key="8">
    <source>
        <dbReference type="ARBA" id="ARBA00023065"/>
    </source>
</evidence>
<dbReference type="Pfam" id="PF08022">
    <property type="entry name" value="FAD_binding_8"/>
    <property type="match status" value="1"/>
</dbReference>
<evidence type="ECO:0000256" key="1">
    <source>
        <dbReference type="ARBA" id="ARBA00004141"/>
    </source>
</evidence>
<feature type="transmembrane region" description="Helical" evidence="10">
    <location>
        <begin position="241"/>
        <end position="260"/>
    </location>
</feature>
<keyword evidence="7" id="KW-0560">Oxidoreductase</keyword>
<keyword evidence="6 10" id="KW-1133">Transmembrane helix</keyword>
<dbReference type="SFLD" id="SFLDS00052">
    <property type="entry name" value="Ferric_Reductase_Domain"/>
    <property type="match status" value="1"/>
</dbReference>
<dbReference type="PANTHER" id="PTHR32361">
    <property type="entry name" value="FERRIC/CUPRIC REDUCTASE TRANSMEMBRANE COMPONENT"/>
    <property type="match status" value="1"/>
</dbReference>
<feature type="transmembrane region" description="Helical" evidence="10">
    <location>
        <begin position="180"/>
        <end position="198"/>
    </location>
</feature>
<keyword evidence="9 10" id="KW-0472">Membrane</keyword>
<dbReference type="CDD" id="cd06186">
    <property type="entry name" value="NOX_Duox_like_FAD_NADP"/>
    <property type="match status" value="1"/>
</dbReference>
<keyword evidence="8" id="KW-0406">Ion transport</keyword>